<accession>A0ACC5YA67</accession>
<organism evidence="1 2">
    <name type="scientific">Pangasius djambal</name>
    <dbReference type="NCBI Taxonomy" id="1691987"/>
    <lineage>
        <taxon>Eukaryota</taxon>
        <taxon>Metazoa</taxon>
        <taxon>Chordata</taxon>
        <taxon>Craniata</taxon>
        <taxon>Vertebrata</taxon>
        <taxon>Euteleostomi</taxon>
        <taxon>Actinopterygii</taxon>
        <taxon>Neopterygii</taxon>
        <taxon>Teleostei</taxon>
        <taxon>Ostariophysi</taxon>
        <taxon>Siluriformes</taxon>
        <taxon>Pangasiidae</taxon>
        <taxon>Pangasius</taxon>
    </lineage>
</organism>
<proteinExistence type="predicted"/>
<protein>
    <submittedName>
        <fullName evidence="1">Uncharacterized protein</fullName>
    </submittedName>
</protein>
<dbReference type="Proteomes" id="UP000830395">
    <property type="component" value="Chromosome 5"/>
</dbReference>
<keyword evidence="2" id="KW-1185">Reference proteome</keyword>
<dbReference type="EMBL" id="CM040979">
    <property type="protein sequence ID" value="MCJ8732262.1"/>
    <property type="molecule type" value="Genomic_DNA"/>
</dbReference>
<comment type="caution">
    <text evidence="1">The sequence shown here is derived from an EMBL/GenBank/DDBJ whole genome shotgun (WGS) entry which is preliminary data.</text>
</comment>
<evidence type="ECO:0000313" key="2">
    <source>
        <dbReference type="Proteomes" id="UP000830395"/>
    </source>
</evidence>
<reference evidence="1" key="1">
    <citation type="submission" date="2020-02" db="EMBL/GenBank/DDBJ databases">
        <title>Genome sequencing of the panga catfish, Pangasius djambal.</title>
        <authorList>
            <person name="Wen M."/>
            <person name="Zahm M."/>
            <person name="Roques C."/>
            <person name="Cabau C."/>
            <person name="Klopp C."/>
            <person name="Donnadieu C."/>
            <person name="Jouanno E."/>
            <person name="Avarre J.-C."/>
            <person name="Campet M."/>
            <person name="Ha T."/>
            <person name="Dugue R."/>
            <person name="Lampietro C."/>
            <person name="Louis A."/>
            <person name="Herpin A."/>
            <person name="Echchiki A."/>
            <person name="Berthelot C."/>
            <person name="Parey E."/>
            <person name="Roest-Crollius H."/>
            <person name="Braasch I."/>
            <person name="Postlethwait J.H."/>
            <person name="Bobe J."/>
            <person name="Montfort J."/>
            <person name="Bouchez O."/>
            <person name="Begum T."/>
            <person name="Schartl M."/>
            <person name="Gustiano R."/>
            <person name="Guiguen Y."/>
        </authorList>
    </citation>
    <scope>NUCLEOTIDE SEQUENCE</scope>
    <source>
        <strain evidence="1">Pdj_M5554</strain>
    </source>
</reference>
<evidence type="ECO:0000313" key="1">
    <source>
        <dbReference type="EMBL" id="MCJ8732262.1"/>
    </source>
</evidence>
<name>A0ACC5YA67_9TELE</name>
<gene>
    <name evidence="1" type="ORF">PDJAM_G00209360</name>
</gene>
<sequence>MIRRPIVIDGILKGACPGGFGGRADGGDGQRIAILAGGGEERIARGSLGKEQEKKNTPAREAELRKEKRKEEKRVLSSQEPREFVHSLGAERRSSPRAV</sequence>